<dbReference type="EMBL" id="KN714673">
    <property type="protein sequence ID" value="KUI54374.1"/>
    <property type="molecule type" value="Genomic_DNA"/>
</dbReference>
<keyword evidence="9" id="KW-0137">Centromere</keyword>
<evidence type="ECO:0000313" key="11">
    <source>
        <dbReference type="EMBL" id="KUI54374.1"/>
    </source>
</evidence>
<keyword evidence="5" id="KW-0498">Mitosis</keyword>
<feature type="region of interest" description="Disordered" evidence="10">
    <location>
        <begin position="225"/>
        <end position="261"/>
    </location>
</feature>
<evidence type="ECO:0000313" key="12">
    <source>
        <dbReference type="Proteomes" id="UP000078576"/>
    </source>
</evidence>
<protein>
    <submittedName>
        <fullName evidence="11">Kinetochore-associated protein MTW1</fullName>
    </submittedName>
</protein>
<keyword evidence="3" id="KW-0158">Chromosome</keyword>
<gene>
    <name evidence="11" type="ORF">VP1G_01733</name>
</gene>
<proteinExistence type="inferred from homology"/>
<evidence type="ECO:0000256" key="10">
    <source>
        <dbReference type="SAM" id="MobiDB-lite"/>
    </source>
</evidence>
<keyword evidence="8" id="KW-0131">Cell cycle</keyword>
<dbReference type="PANTHER" id="PTHR14527:SF2">
    <property type="entry name" value="PROTEIN MIS12 HOMOLOG"/>
    <property type="match status" value="1"/>
</dbReference>
<reference evidence="12" key="1">
    <citation type="submission" date="2014-12" db="EMBL/GenBank/DDBJ databases">
        <title>Genome Sequence of Valsa Canker Pathogens Uncovers a Specific Adaption of Colonization on Woody Bark.</title>
        <authorList>
            <person name="Yin Z."/>
            <person name="Liu H."/>
            <person name="Gao X."/>
            <person name="Li Z."/>
            <person name="Song N."/>
            <person name="Ke X."/>
            <person name="Dai Q."/>
            <person name="Wu Y."/>
            <person name="Sun Y."/>
            <person name="Xu J.-R."/>
            <person name="Kang Z.K."/>
            <person name="Wang L."/>
            <person name="Huang L."/>
        </authorList>
    </citation>
    <scope>NUCLEOTIDE SEQUENCE [LARGE SCALE GENOMIC DNA]</scope>
    <source>
        <strain evidence="12">SXYL134</strain>
    </source>
</reference>
<dbReference type="OrthoDB" id="1884855at2759"/>
<evidence type="ECO:0000256" key="4">
    <source>
        <dbReference type="ARBA" id="ARBA00022618"/>
    </source>
</evidence>
<comment type="subcellular location">
    <subcellularLocation>
        <location evidence="1">Chromosome</location>
        <location evidence="1">Centromere</location>
        <location evidence="1">Kinetochore</location>
    </subcellularLocation>
</comment>
<accession>A0A194URV9</accession>
<feature type="region of interest" description="Disordered" evidence="10">
    <location>
        <begin position="153"/>
        <end position="180"/>
    </location>
</feature>
<name>A0A194URV9_CYTMA</name>
<evidence type="ECO:0000256" key="2">
    <source>
        <dbReference type="ARBA" id="ARBA00008643"/>
    </source>
</evidence>
<keyword evidence="4" id="KW-0132">Cell division</keyword>
<dbReference type="Pfam" id="PF05859">
    <property type="entry name" value="Mis12"/>
    <property type="match status" value="1"/>
</dbReference>
<dbReference type="InterPro" id="IPR008685">
    <property type="entry name" value="Centromere_Mis12"/>
</dbReference>
<feature type="compositionally biased region" description="Acidic residues" evidence="10">
    <location>
        <begin position="79"/>
        <end position="89"/>
    </location>
</feature>
<comment type="similarity">
    <text evidence="2">Belongs to the mis12 family.</text>
</comment>
<keyword evidence="6" id="KW-0995">Kinetochore</keyword>
<evidence type="ECO:0000256" key="7">
    <source>
        <dbReference type="ARBA" id="ARBA00023054"/>
    </source>
</evidence>
<dbReference type="PANTHER" id="PTHR14527">
    <property type="entry name" value="PROTEIN MIS12 HOMOLOG"/>
    <property type="match status" value="1"/>
</dbReference>
<evidence type="ECO:0000256" key="9">
    <source>
        <dbReference type="ARBA" id="ARBA00023328"/>
    </source>
</evidence>
<keyword evidence="7" id="KW-0175">Coiled coil</keyword>
<feature type="region of interest" description="Disordered" evidence="10">
    <location>
        <begin position="58"/>
        <end position="89"/>
    </location>
</feature>
<dbReference type="Proteomes" id="UP000078576">
    <property type="component" value="Unassembled WGS sequence"/>
</dbReference>
<dbReference type="GO" id="GO:0051382">
    <property type="term" value="P:kinetochore assembly"/>
    <property type="evidence" value="ECO:0007669"/>
    <property type="project" value="TreeGrafter"/>
</dbReference>
<dbReference type="GO" id="GO:0051301">
    <property type="term" value="P:cell division"/>
    <property type="evidence" value="ECO:0007669"/>
    <property type="project" value="UniProtKB-KW"/>
</dbReference>
<dbReference type="GO" id="GO:0000444">
    <property type="term" value="C:MIS12/MIND type complex"/>
    <property type="evidence" value="ECO:0007669"/>
    <property type="project" value="TreeGrafter"/>
</dbReference>
<organism evidence="11 12">
    <name type="scientific">Cytospora mali</name>
    <name type="common">Apple Valsa canker fungus</name>
    <name type="synonym">Valsa mali</name>
    <dbReference type="NCBI Taxonomy" id="578113"/>
    <lineage>
        <taxon>Eukaryota</taxon>
        <taxon>Fungi</taxon>
        <taxon>Dikarya</taxon>
        <taxon>Ascomycota</taxon>
        <taxon>Pezizomycotina</taxon>
        <taxon>Sordariomycetes</taxon>
        <taxon>Sordariomycetidae</taxon>
        <taxon>Diaporthales</taxon>
        <taxon>Cytosporaceae</taxon>
        <taxon>Cytospora</taxon>
    </lineage>
</organism>
<keyword evidence="12" id="KW-1185">Reference proteome</keyword>
<sequence>MTAASSDTELLTEHFGYPPVSLLDEIINSINFIAERALASVEQGLLNAPPQQIGFGKRALSKANSKSKRKGKQQQQQPPEDDAPDPTPEEIEQRAHDEISNGTHQLETLLCASIDRNFDKFELYVMRNILCVKPEDRDWMRLGHYEGLNFDNLPPLPNKGGGSEEDDDKADKMDIDVPDTPTVESVNRLRRRLQASQKLNTMLHAEKARNDLLLGELRSLVGRAAGSKGQLPPSRTSLGPAAAAAGIKQESTTDTKPPFAFLHDRGDLTQADASTPLSTTTAFSLSQLQALRALSTSLSNIMPNLKDGGAAGVEGGGAARRTWRKERVEYVEGAARKHLEDVRGLELGNNGEVRDGEWQGEGRRFASGEVAALEGVKKTVDDENGSGEWTLKARLRQDSRAESIWQGCEARKGQGWNDDQAKGNGCHGYMISGGKYHVVILYEAFTGAGAASAARIPISSCLILAGDTRPQSSATAQNACLQYRPRSLLCSSPLSTSPGPAAPYMSDACRCAITISTILLASSNMPALVRARSRISSVSIVSAEPRLLVSSKSPNALSTCPAMAYPLIMRSQKTLSSPRLPASTAARSGGLCAK</sequence>
<dbReference type="GO" id="GO:0005634">
    <property type="term" value="C:nucleus"/>
    <property type="evidence" value="ECO:0007669"/>
    <property type="project" value="InterPro"/>
</dbReference>
<evidence type="ECO:0000256" key="6">
    <source>
        <dbReference type="ARBA" id="ARBA00022838"/>
    </source>
</evidence>
<evidence type="ECO:0000256" key="3">
    <source>
        <dbReference type="ARBA" id="ARBA00022454"/>
    </source>
</evidence>
<evidence type="ECO:0000256" key="5">
    <source>
        <dbReference type="ARBA" id="ARBA00022776"/>
    </source>
</evidence>
<dbReference type="AlphaFoldDB" id="A0A194URV9"/>
<dbReference type="GO" id="GO:0000070">
    <property type="term" value="P:mitotic sister chromatid segregation"/>
    <property type="evidence" value="ECO:0007669"/>
    <property type="project" value="TreeGrafter"/>
</dbReference>
<evidence type="ECO:0000256" key="8">
    <source>
        <dbReference type="ARBA" id="ARBA00023306"/>
    </source>
</evidence>
<evidence type="ECO:0000256" key="1">
    <source>
        <dbReference type="ARBA" id="ARBA00004629"/>
    </source>
</evidence>